<dbReference type="AlphaFoldDB" id="A0A6N6VXK6"/>
<sequence>MIINILNVSSGYILRYFFQIFSFLIVTNILGTTLFGQFTAAISVAAILSSIAGWGGYPLIMKDITNNIEAKTTYTSSLFISFILSIFLIIIGLIINFIWFKEINYLSFLFLLISEVFISTTLVNASSLFIAHSMLSKSTLIQILSGISKTIAAGIMYFFPIYNIHNPKILDYWCMLILLSNIIIFVIINYIVIKKFGMFVLNKITIISNFKNGGWFALLVFSESLYVNFDKIILAFLIGFSDLGKYSSAFRFIYIAYLPLNSILTISYKKFFELANKDITETRKHAFSVQKITIKYSLFAFLSLVIFSFFLEFILGENYAGTNLILRYMSIVLIFQALYAPFNDYLVSLKKEKYVTIIKISSIILNILFNLILTPKLGVNGAIISYILGQIFLCTMIFYTPNSKNEVIYHGKKKKT</sequence>
<keyword evidence="2" id="KW-1003">Cell membrane</keyword>
<feature type="transmembrane region" description="Helical" evidence="6">
    <location>
        <begin position="252"/>
        <end position="272"/>
    </location>
</feature>
<comment type="caution">
    <text evidence="7">The sequence shown here is derived from an EMBL/GenBank/DDBJ whole genome shotgun (WGS) entry which is preliminary data.</text>
</comment>
<name>A0A6N6VXK6_9BACT</name>
<feature type="transmembrane region" description="Helical" evidence="6">
    <location>
        <begin position="143"/>
        <end position="164"/>
    </location>
</feature>
<feature type="transmembrane region" description="Helical" evidence="6">
    <location>
        <begin position="78"/>
        <end position="99"/>
    </location>
</feature>
<feature type="transmembrane region" description="Helical" evidence="6">
    <location>
        <begin position="12"/>
        <end position="31"/>
    </location>
</feature>
<feature type="transmembrane region" description="Helical" evidence="6">
    <location>
        <begin position="325"/>
        <end position="342"/>
    </location>
</feature>
<gene>
    <name evidence="7" type="ORF">GCL60_02245</name>
</gene>
<evidence type="ECO:0000313" key="8">
    <source>
        <dbReference type="Proteomes" id="UP000437748"/>
    </source>
</evidence>
<feature type="transmembrane region" description="Helical" evidence="6">
    <location>
        <begin position="170"/>
        <end position="193"/>
    </location>
</feature>
<evidence type="ECO:0000256" key="1">
    <source>
        <dbReference type="ARBA" id="ARBA00004651"/>
    </source>
</evidence>
<dbReference type="Pfam" id="PF01943">
    <property type="entry name" value="Polysacc_synt"/>
    <property type="match status" value="1"/>
</dbReference>
<organism evidence="7 8">
    <name type="scientific">Silvanigrella paludirubra</name>
    <dbReference type="NCBI Taxonomy" id="2499159"/>
    <lineage>
        <taxon>Bacteria</taxon>
        <taxon>Pseudomonadati</taxon>
        <taxon>Bdellovibrionota</taxon>
        <taxon>Oligoflexia</taxon>
        <taxon>Silvanigrellales</taxon>
        <taxon>Silvanigrellaceae</taxon>
        <taxon>Silvanigrella</taxon>
    </lineage>
</organism>
<dbReference type="EMBL" id="WFLM01000001">
    <property type="protein sequence ID" value="KAB8040769.1"/>
    <property type="molecule type" value="Genomic_DNA"/>
</dbReference>
<keyword evidence="4 6" id="KW-1133">Transmembrane helix</keyword>
<keyword evidence="8" id="KW-1185">Reference proteome</keyword>
<evidence type="ECO:0000256" key="2">
    <source>
        <dbReference type="ARBA" id="ARBA00022475"/>
    </source>
</evidence>
<protein>
    <submittedName>
        <fullName evidence="7">Oligosaccharide flippase family protein</fullName>
    </submittedName>
</protein>
<feature type="transmembrane region" description="Helical" evidence="6">
    <location>
        <begin position="37"/>
        <end position="57"/>
    </location>
</feature>
<comment type="subcellular location">
    <subcellularLocation>
        <location evidence="1">Cell membrane</location>
        <topology evidence="1">Multi-pass membrane protein</topology>
    </subcellularLocation>
</comment>
<reference evidence="7 8" key="1">
    <citation type="submission" date="2019-10" db="EMBL/GenBank/DDBJ databases">
        <title>New species of Slilvanegrellaceae.</title>
        <authorList>
            <person name="Pitt A."/>
            <person name="Hahn M.W."/>
        </authorList>
    </citation>
    <scope>NUCLEOTIDE SEQUENCE [LARGE SCALE GENOMIC DNA]</scope>
    <source>
        <strain evidence="7 8">SP-Ram-0.45-NSY-1</strain>
    </source>
</reference>
<accession>A0A6N6VXK6</accession>
<evidence type="ECO:0000256" key="3">
    <source>
        <dbReference type="ARBA" id="ARBA00022692"/>
    </source>
</evidence>
<feature type="transmembrane region" description="Helical" evidence="6">
    <location>
        <begin position="354"/>
        <end position="373"/>
    </location>
</feature>
<evidence type="ECO:0000256" key="6">
    <source>
        <dbReference type="SAM" id="Phobius"/>
    </source>
</evidence>
<dbReference type="RefSeq" id="WP_153418287.1">
    <property type="nucleotide sequence ID" value="NZ_WFLM01000001.1"/>
</dbReference>
<proteinExistence type="predicted"/>
<keyword evidence="5 6" id="KW-0472">Membrane</keyword>
<dbReference type="InterPro" id="IPR050833">
    <property type="entry name" value="Poly_Biosynth_Transport"/>
</dbReference>
<dbReference type="InterPro" id="IPR002797">
    <property type="entry name" value="Polysacc_synth"/>
</dbReference>
<feature type="transmembrane region" description="Helical" evidence="6">
    <location>
        <begin position="105"/>
        <end position="131"/>
    </location>
</feature>
<dbReference type="PANTHER" id="PTHR30250:SF11">
    <property type="entry name" value="O-ANTIGEN TRANSPORTER-RELATED"/>
    <property type="match status" value="1"/>
</dbReference>
<dbReference type="GO" id="GO:0005886">
    <property type="term" value="C:plasma membrane"/>
    <property type="evidence" value="ECO:0007669"/>
    <property type="project" value="UniProtKB-SubCell"/>
</dbReference>
<evidence type="ECO:0000256" key="5">
    <source>
        <dbReference type="ARBA" id="ARBA00023136"/>
    </source>
</evidence>
<feature type="transmembrane region" description="Helical" evidence="6">
    <location>
        <begin position="214"/>
        <end position="240"/>
    </location>
</feature>
<dbReference type="Proteomes" id="UP000437748">
    <property type="component" value="Unassembled WGS sequence"/>
</dbReference>
<keyword evidence="3 6" id="KW-0812">Transmembrane</keyword>
<dbReference type="OrthoDB" id="5240734at2"/>
<feature type="transmembrane region" description="Helical" evidence="6">
    <location>
        <begin position="293"/>
        <end position="313"/>
    </location>
</feature>
<evidence type="ECO:0000256" key="4">
    <source>
        <dbReference type="ARBA" id="ARBA00022989"/>
    </source>
</evidence>
<dbReference type="PANTHER" id="PTHR30250">
    <property type="entry name" value="PST FAMILY PREDICTED COLANIC ACID TRANSPORTER"/>
    <property type="match status" value="1"/>
</dbReference>
<evidence type="ECO:0000313" key="7">
    <source>
        <dbReference type="EMBL" id="KAB8040769.1"/>
    </source>
</evidence>
<feature type="transmembrane region" description="Helical" evidence="6">
    <location>
        <begin position="379"/>
        <end position="399"/>
    </location>
</feature>